<evidence type="ECO:0000256" key="1">
    <source>
        <dbReference type="ARBA" id="ARBA00004370"/>
    </source>
</evidence>
<accession>A0A8S4A8G1</accession>
<evidence type="ECO:0000313" key="8">
    <source>
        <dbReference type="EMBL" id="CAG5135266.1"/>
    </source>
</evidence>
<dbReference type="AlphaFoldDB" id="A0A8S4A8G1"/>
<dbReference type="PANTHER" id="PTHR11471:SF13">
    <property type="entry name" value="TNF FAMILY PROFILE DOMAIN-CONTAINING PROTEIN"/>
    <property type="match status" value="1"/>
</dbReference>
<feature type="compositionally biased region" description="Polar residues" evidence="5">
    <location>
        <begin position="44"/>
        <end position="53"/>
    </location>
</feature>
<evidence type="ECO:0000313" key="9">
    <source>
        <dbReference type="Proteomes" id="UP000678393"/>
    </source>
</evidence>
<dbReference type="PANTHER" id="PTHR11471">
    <property type="entry name" value="TUMOR NECROSIS FACTOR FAMILY MEMBER"/>
    <property type="match status" value="1"/>
</dbReference>
<dbReference type="GO" id="GO:0005125">
    <property type="term" value="F:cytokine activity"/>
    <property type="evidence" value="ECO:0007669"/>
    <property type="project" value="UniProtKB-KW"/>
</dbReference>
<evidence type="ECO:0000256" key="4">
    <source>
        <dbReference type="ARBA" id="ARBA00023136"/>
    </source>
</evidence>
<gene>
    <name evidence="8" type="ORF">CUNI_LOCUS20824</name>
</gene>
<dbReference type="SMART" id="SM00207">
    <property type="entry name" value="TNF"/>
    <property type="match status" value="1"/>
</dbReference>
<sequence>MAMARLHKHDPDCTNLKHVNVNDNVCQSSRKKKQKLNHAHLSDSRGSYQSGTNIPLLPRTQLVSITSDDIVECDNFPTRNVLPAAQLFYNNIQTRELPPTPPQGVSLDDLRCSLSKSSSCASCGCSGHSVREEKHFNKRHYLTCIAAVSLLFSVVSCSIAIHGFVFKKTPSWETMTIKEGVYETCVPCVQLLDNDVLSAGLQNQLTKKMRDGKLICCANTGGQMSALVQLIMKQKTVNVVTSPAQSGLKFTPVSAHKHLQPWISYDTEELKFPDRHYHLKLRAANDGASWDHARHVTATNNSLQILFSGWYLVYSSVYFRPRTNKMCGQLRHQTWGHFVSRKSRTKSSTSGILLQSAHTCCDSCRDDHHTSYTAGVFLLEAGDDVYVEVSGSGLVMFDEETSYLGLAMLGSWSSARSQ</sequence>
<keyword evidence="6" id="KW-1133">Transmembrane helix</keyword>
<dbReference type="GO" id="GO:0005615">
    <property type="term" value="C:extracellular space"/>
    <property type="evidence" value="ECO:0007669"/>
    <property type="project" value="UniProtKB-KW"/>
</dbReference>
<evidence type="ECO:0000256" key="5">
    <source>
        <dbReference type="SAM" id="MobiDB-lite"/>
    </source>
</evidence>
<dbReference type="Proteomes" id="UP000678393">
    <property type="component" value="Unassembled WGS sequence"/>
</dbReference>
<organism evidence="8 9">
    <name type="scientific">Candidula unifasciata</name>
    <dbReference type="NCBI Taxonomy" id="100452"/>
    <lineage>
        <taxon>Eukaryota</taxon>
        <taxon>Metazoa</taxon>
        <taxon>Spiralia</taxon>
        <taxon>Lophotrochozoa</taxon>
        <taxon>Mollusca</taxon>
        <taxon>Gastropoda</taxon>
        <taxon>Heterobranchia</taxon>
        <taxon>Euthyneura</taxon>
        <taxon>Panpulmonata</taxon>
        <taxon>Eupulmonata</taxon>
        <taxon>Stylommatophora</taxon>
        <taxon>Helicina</taxon>
        <taxon>Helicoidea</taxon>
        <taxon>Geomitridae</taxon>
        <taxon>Candidula</taxon>
    </lineage>
</organism>
<dbReference type="PROSITE" id="PS50049">
    <property type="entry name" value="THD_2"/>
    <property type="match status" value="1"/>
</dbReference>
<dbReference type="GO" id="GO:0006955">
    <property type="term" value="P:immune response"/>
    <property type="evidence" value="ECO:0007669"/>
    <property type="project" value="InterPro"/>
</dbReference>
<feature type="region of interest" description="Disordered" evidence="5">
    <location>
        <begin position="28"/>
        <end position="53"/>
    </location>
</feature>
<reference evidence="8" key="1">
    <citation type="submission" date="2021-04" db="EMBL/GenBank/DDBJ databases">
        <authorList>
            <consortium name="Molecular Ecology Group"/>
        </authorList>
    </citation>
    <scope>NUCLEOTIDE SEQUENCE</scope>
</reference>
<keyword evidence="6" id="KW-0812">Transmembrane</keyword>
<keyword evidence="9" id="KW-1185">Reference proteome</keyword>
<evidence type="ECO:0000256" key="2">
    <source>
        <dbReference type="ARBA" id="ARBA00008670"/>
    </source>
</evidence>
<keyword evidence="3" id="KW-0202">Cytokine</keyword>
<dbReference type="GO" id="GO:0016020">
    <property type="term" value="C:membrane"/>
    <property type="evidence" value="ECO:0007669"/>
    <property type="project" value="UniProtKB-SubCell"/>
</dbReference>
<comment type="caution">
    <text evidence="8">The sequence shown here is derived from an EMBL/GenBank/DDBJ whole genome shotgun (WGS) entry which is preliminary data.</text>
</comment>
<dbReference type="EMBL" id="CAJHNH020008113">
    <property type="protein sequence ID" value="CAG5135266.1"/>
    <property type="molecule type" value="Genomic_DNA"/>
</dbReference>
<evidence type="ECO:0000256" key="6">
    <source>
        <dbReference type="SAM" id="Phobius"/>
    </source>
</evidence>
<comment type="similarity">
    <text evidence="2">Belongs to the tumor necrosis factor family.</text>
</comment>
<dbReference type="InterPro" id="IPR008983">
    <property type="entry name" value="Tumour_necrosis_fac-like_dom"/>
</dbReference>
<name>A0A8S4A8G1_9EUPU</name>
<feature type="transmembrane region" description="Helical" evidence="6">
    <location>
        <begin position="141"/>
        <end position="165"/>
    </location>
</feature>
<feature type="domain" description="THD" evidence="7">
    <location>
        <begin position="273"/>
        <end position="409"/>
    </location>
</feature>
<keyword evidence="4 6" id="KW-0472">Membrane</keyword>
<dbReference type="GO" id="GO:0005164">
    <property type="term" value="F:tumor necrosis factor receptor binding"/>
    <property type="evidence" value="ECO:0007669"/>
    <property type="project" value="InterPro"/>
</dbReference>
<dbReference type="Gene3D" id="2.60.120.40">
    <property type="match status" value="1"/>
</dbReference>
<dbReference type="Pfam" id="PF00229">
    <property type="entry name" value="TNF"/>
    <property type="match status" value="1"/>
</dbReference>
<evidence type="ECO:0000256" key="3">
    <source>
        <dbReference type="ARBA" id="ARBA00022514"/>
    </source>
</evidence>
<comment type="subcellular location">
    <subcellularLocation>
        <location evidence="1">Membrane</location>
    </subcellularLocation>
</comment>
<dbReference type="OrthoDB" id="5980568at2759"/>
<feature type="compositionally biased region" description="Basic residues" evidence="5">
    <location>
        <begin position="29"/>
        <end position="38"/>
    </location>
</feature>
<dbReference type="InterPro" id="IPR006052">
    <property type="entry name" value="TNF_dom"/>
</dbReference>
<protein>
    <recommendedName>
        <fullName evidence="7">THD domain-containing protein</fullName>
    </recommendedName>
</protein>
<proteinExistence type="inferred from homology"/>
<evidence type="ECO:0000259" key="7">
    <source>
        <dbReference type="PROSITE" id="PS50049"/>
    </source>
</evidence>
<dbReference type="SUPFAM" id="SSF49842">
    <property type="entry name" value="TNF-like"/>
    <property type="match status" value="1"/>
</dbReference>